<dbReference type="Gene3D" id="3.20.20.190">
    <property type="entry name" value="Phosphatidylinositol (PI) phosphodiesterase"/>
    <property type="match status" value="1"/>
</dbReference>
<dbReference type="GO" id="GO:0070291">
    <property type="term" value="P:N-acylethanolamine metabolic process"/>
    <property type="evidence" value="ECO:0007669"/>
    <property type="project" value="TreeGrafter"/>
</dbReference>
<dbReference type="CDD" id="cd08566">
    <property type="entry name" value="GDPD_AtGDE_like"/>
    <property type="match status" value="1"/>
</dbReference>
<dbReference type="InterPro" id="IPR030395">
    <property type="entry name" value="GP_PDE_dom"/>
</dbReference>
<dbReference type="GO" id="GO:0006644">
    <property type="term" value="P:phospholipid metabolic process"/>
    <property type="evidence" value="ECO:0007669"/>
    <property type="project" value="TreeGrafter"/>
</dbReference>
<protein>
    <recommendedName>
        <fullName evidence="1">GP-PDE domain-containing protein</fullName>
    </recommendedName>
</protein>
<dbReference type="PANTHER" id="PTHR46320:SF1">
    <property type="entry name" value="GLYCEROPHOSPHODIESTER PHOSPHODIESTERASE 1"/>
    <property type="match status" value="1"/>
</dbReference>
<dbReference type="GO" id="GO:0005886">
    <property type="term" value="C:plasma membrane"/>
    <property type="evidence" value="ECO:0007669"/>
    <property type="project" value="TreeGrafter"/>
</dbReference>
<dbReference type="RefSeq" id="WP_163083651.1">
    <property type="nucleotide sequence ID" value="NZ_JAAAWN010000002.1"/>
</dbReference>
<dbReference type="PROSITE" id="PS51704">
    <property type="entry name" value="GP_PDE"/>
    <property type="match status" value="1"/>
</dbReference>
<dbReference type="Pfam" id="PF03009">
    <property type="entry name" value="GDPD"/>
    <property type="match status" value="1"/>
</dbReference>
<proteinExistence type="predicted"/>
<accession>A0A7X5LIN7</accession>
<evidence type="ECO:0000313" key="2">
    <source>
        <dbReference type="EMBL" id="NDV90065.1"/>
    </source>
</evidence>
<feature type="domain" description="GP-PDE" evidence="1">
    <location>
        <begin position="54"/>
        <end position="299"/>
    </location>
</feature>
<name>A0A7X5LIN7_9ALTE</name>
<evidence type="ECO:0000259" key="1">
    <source>
        <dbReference type="PROSITE" id="PS51704"/>
    </source>
</evidence>
<dbReference type="AlphaFoldDB" id="A0A7X5LIN7"/>
<dbReference type="EMBL" id="JAAAWN010000002">
    <property type="protein sequence ID" value="NDV90065.1"/>
    <property type="molecule type" value="Genomic_DNA"/>
</dbReference>
<reference evidence="2 3" key="1">
    <citation type="submission" date="2020-01" db="EMBL/GenBank/DDBJ databases">
        <authorList>
            <person name="Chen J."/>
            <person name="Zhu S."/>
            <person name="Yang J."/>
        </authorList>
    </citation>
    <scope>NUCLEOTIDE SEQUENCE [LARGE SCALE GENOMIC DNA]</scope>
    <source>
        <strain evidence="2 3">345S023</strain>
    </source>
</reference>
<keyword evidence="3" id="KW-1185">Reference proteome</keyword>
<organism evidence="2 3">
    <name type="scientific">Alteromonas profundi</name>
    <dbReference type="NCBI Taxonomy" id="2696062"/>
    <lineage>
        <taxon>Bacteria</taxon>
        <taxon>Pseudomonadati</taxon>
        <taxon>Pseudomonadota</taxon>
        <taxon>Gammaproteobacteria</taxon>
        <taxon>Alteromonadales</taxon>
        <taxon>Alteromonadaceae</taxon>
        <taxon>Alteromonas/Salinimonas group</taxon>
        <taxon>Alteromonas</taxon>
    </lineage>
</organism>
<dbReference type="Proteomes" id="UP000470213">
    <property type="component" value="Unassembled WGS sequence"/>
</dbReference>
<dbReference type="PANTHER" id="PTHR46320">
    <property type="entry name" value="GLYCEROPHOSPHODIESTER PHOSPHODIESTERASE 1"/>
    <property type="match status" value="1"/>
</dbReference>
<evidence type="ECO:0000313" key="3">
    <source>
        <dbReference type="Proteomes" id="UP000470213"/>
    </source>
</evidence>
<dbReference type="InterPro" id="IPR017946">
    <property type="entry name" value="PLC-like_Pdiesterase_TIM-brl"/>
</dbReference>
<comment type="caution">
    <text evidence="2">The sequence shown here is derived from an EMBL/GenBank/DDBJ whole genome shotgun (WGS) entry which is preliminary data.</text>
</comment>
<sequence>MTNTRTLLPECKKHLSIIILLCMNIIPFSLTAEPLQNTSPLSEVFSCLKEQRKGLYSAHRGGGLDLKLPENSLNAFTQIDSNSIYMAETDIAQSKEGVLFLHHDDTLDRTTTAKGVVADVSWSEIKRSYLKLDNGEVTSYSPVTLDELLSSLPSNIIMQLDIKKGVDLHRVIEKVITHNVEKQVVFLLFNNRDIEKLLTRLPNATITTVIDSRARLAELQRLGAKPQQLHAISYASDTPPAMWKTLKQKGITIVASVFPFEEAEMKNSGQLSKVPYEALFNAGATIIVTNYPKQAKKIYSPDAACDCTCIDNNSL</sequence>
<gene>
    <name evidence="2" type="ORF">GTH32_02510</name>
</gene>
<dbReference type="GO" id="GO:0006580">
    <property type="term" value="P:ethanolamine metabolic process"/>
    <property type="evidence" value="ECO:0007669"/>
    <property type="project" value="TreeGrafter"/>
</dbReference>
<dbReference type="GO" id="GO:0008889">
    <property type="term" value="F:glycerophosphodiester phosphodiesterase activity"/>
    <property type="evidence" value="ECO:0007669"/>
    <property type="project" value="TreeGrafter"/>
</dbReference>
<dbReference type="SUPFAM" id="SSF51695">
    <property type="entry name" value="PLC-like phosphodiesterases"/>
    <property type="match status" value="1"/>
</dbReference>